<keyword evidence="10" id="KW-0573">Peptidoglycan synthesis</keyword>
<dbReference type="EMBL" id="SMAE01000002">
    <property type="protein sequence ID" value="TCS91158.1"/>
    <property type="molecule type" value="Genomic_DNA"/>
</dbReference>
<comment type="function">
    <text evidence="1">Removes C-terminal D-alanyl residues from sugar-peptide cell wall precursors.</text>
</comment>
<feature type="active site" description="Acyl-ester intermediate" evidence="13">
    <location>
        <position position="55"/>
    </location>
</feature>
<keyword evidence="8" id="KW-0378">Hydrolase</keyword>
<feature type="active site" description="Proton acceptor" evidence="13">
    <location>
        <position position="58"/>
    </location>
</feature>
<reference evidence="18 19" key="1">
    <citation type="submission" date="2019-03" db="EMBL/GenBank/DDBJ databases">
        <title>Genomic Encyclopedia of Type Strains, Phase IV (KMG-IV): sequencing the most valuable type-strain genomes for metagenomic binning, comparative biology and taxonomic classification.</title>
        <authorList>
            <person name="Goeker M."/>
        </authorList>
    </citation>
    <scope>NUCLEOTIDE SEQUENCE [LARGE SCALE GENOMIC DNA]</scope>
    <source>
        <strain evidence="18 19">DSM 26752</strain>
    </source>
</reference>
<evidence type="ECO:0000256" key="15">
    <source>
        <dbReference type="RuleBase" id="RU004016"/>
    </source>
</evidence>
<dbReference type="GO" id="GO:0071555">
    <property type="term" value="P:cell wall organization"/>
    <property type="evidence" value="ECO:0007669"/>
    <property type="project" value="UniProtKB-KW"/>
</dbReference>
<evidence type="ECO:0000256" key="4">
    <source>
        <dbReference type="ARBA" id="ARBA00012448"/>
    </source>
</evidence>
<name>A0A4R3KYB9_9FIRM</name>
<dbReference type="PANTHER" id="PTHR21581:SF33">
    <property type="entry name" value="D-ALANYL-D-ALANINE CARBOXYPEPTIDASE DACB"/>
    <property type="match status" value="1"/>
</dbReference>
<sequence length="419" mass="47269">MKKFFYFILLFLIFTYNISYAEELNLSGEGAILIDMDTGQILYSKNPHMKLHPASTTKIMTGILAIENGNMDDYVTIDDEIVKLTDGSHIALEPGERVKFEDLVNALLIESANDAALALAKHVSGSIDEFVKLMNKKAKEIGTLNTNFVNPNGLTAENHITTPYDLSLIAKYAMENEIFREIVKNYTYVIPVTNKKNEERYLKSANKLLYSTQKIDVDGKIVPIKYEGITGIKTGYTIAAQNCLVASAERGNQRLIAVVLKANGREVYSDIHKLFNYGFNNYEKVHIAHKGQFIKNIEVSNGTNPVVAGILKEDLTASIPKGNMNTIEKKIYLNDVIEAPLIDGQTLGKVEYYLNDQFLGEVDIISTLNIEKIPPLTLIQKIINKWYIIVIGILSIIQISSFRRKRLRKKKRNSVYRVH</sequence>
<keyword evidence="16" id="KW-1133">Transmembrane helix</keyword>
<dbReference type="SUPFAM" id="SSF56601">
    <property type="entry name" value="beta-lactamase/transpeptidase-like"/>
    <property type="match status" value="1"/>
</dbReference>
<feature type="active site" evidence="13">
    <location>
        <position position="111"/>
    </location>
</feature>
<dbReference type="GO" id="GO:0008360">
    <property type="term" value="P:regulation of cell shape"/>
    <property type="evidence" value="ECO:0007669"/>
    <property type="project" value="UniProtKB-KW"/>
</dbReference>
<dbReference type="InterPro" id="IPR015956">
    <property type="entry name" value="Peniciliin-bd_prot_C_sf"/>
</dbReference>
<evidence type="ECO:0000256" key="12">
    <source>
        <dbReference type="ARBA" id="ARBA00034000"/>
    </source>
</evidence>
<dbReference type="RefSeq" id="WP_237722306.1">
    <property type="nucleotide sequence ID" value="NZ_CP068564.1"/>
</dbReference>
<keyword evidence="9" id="KW-0133">Cell shape</keyword>
<keyword evidence="5 18" id="KW-0121">Carboxypeptidase</keyword>
<proteinExistence type="inferred from homology"/>
<keyword evidence="7" id="KW-0732">Signal</keyword>
<organism evidence="18 19">
    <name type="scientific">Keratinibaculum paraultunense</name>
    <dbReference type="NCBI Taxonomy" id="1278232"/>
    <lineage>
        <taxon>Bacteria</taxon>
        <taxon>Bacillati</taxon>
        <taxon>Bacillota</taxon>
        <taxon>Tissierellia</taxon>
        <taxon>Tissierellales</taxon>
        <taxon>Tepidimicrobiaceae</taxon>
        <taxon>Keratinibaculum</taxon>
    </lineage>
</organism>
<dbReference type="SMART" id="SM00936">
    <property type="entry name" value="PBP5_C"/>
    <property type="match status" value="1"/>
</dbReference>
<keyword evidence="6" id="KW-0645">Protease</keyword>
<dbReference type="InterPro" id="IPR001967">
    <property type="entry name" value="Peptidase_S11_N"/>
</dbReference>
<protein>
    <recommendedName>
        <fullName evidence="4">serine-type D-Ala-D-Ala carboxypeptidase</fullName>
        <ecNumber evidence="4">3.4.16.4</ecNumber>
    </recommendedName>
</protein>
<dbReference type="PANTHER" id="PTHR21581">
    <property type="entry name" value="D-ALANYL-D-ALANINE CARBOXYPEPTIDASE"/>
    <property type="match status" value="1"/>
</dbReference>
<dbReference type="Pfam" id="PF07943">
    <property type="entry name" value="PBP5_C"/>
    <property type="match status" value="1"/>
</dbReference>
<feature type="transmembrane region" description="Helical" evidence="16">
    <location>
        <begin position="386"/>
        <end position="402"/>
    </location>
</feature>
<gene>
    <name evidence="18" type="ORF">EDD65_10286</name>
</gene>
<dbReference type="InterPro" id="IPR012338">
    <property type="entry name" value="Beta-lactam/transpept-like"/>
</dbReference>
<keyword evidence="11" id="KW-0961">Cell wall biogenesis/degradation</keyword>
<comment type="catalytic activity">
    <reaction evidence="12">
        <text>Preferential cleavage: (Ac)2-L-Lys-D-Ala-|-D-Ala. Also transpeptidation of peptidyl-alanyl moieties that are N-acyl substituents of D-alanine.</text>
        <dbReference type="EC" id="3.4.16.4"/>
    </reaction>
</comment>
<evidence type="ECO:0000256" key="6">
    <source>
        <dbReference type="ARBA" id="ARBA00022670"/>
    </source>
</evidence>
<dbReference type="SUPFAM" id="SSF69189">
    <property type="entry name" value="Penicillin-binding protein associated domain"/>
    <property type="match status" value="1"/>
</dbReference>
<dbReference type="GO" id="GO:0009252">
    <property type="term" value="P:peptidoglycan biosynthetic process"/>
    <property type="evidence" value="ECO:0007669"/>
    <property type="project" value="UniProtKB-UniPathway"/>
</dbReference>
<evidence type="ECO:0000256" key="7">
    <source>
        <dbReference type="ARBA" id="ARBA00022729"/>
    </source>
</evidence>
<evidence type="ECO:0000256" key="5">
    <source>
        <dbReference type="ARBA" id="ARBA00022645"/>
    </source>
</evidence>
<comment type="similarity">
    <text evidence="3 15">Belongs to the peptidase S11 family.</text>
</comment>
<feature type="binding site" evidence="14">
    <location>
        <position position="233"/>
    </location>
    <ligand>
        <name>substrate</name>
    </ligand>
</feature>
<dbReference type="Pfam" id="PF00768">
    <property type="entry name" value="Peptidase_S11"/>
    <property type="match status" value="1"/>
</dbReference>
<evidence type="ECO:0000256" key="10">
    <source>
        <dbReference type="ARBA" id="ARBA00022984"/>
    </source>
</evidence>
<evidence type="ECO:0000259" key="17">
    <source>
        <dbReference type="SMART" id="SM00936"/>
    </source>
</evidence>
<keyword evidence="16" id="KW-0812">Transmembrane</keyword>
<evidence type="ECO:0000256" key="8">
    <source>
        <dbReference type="ARBA" id="ARBA00022801"/>
    </source>
</evidence>
<dbReference type="EC" id="3.4.16.4" evidence="4"/>
<evidence type="ECO:0000256" key="13">
    <source>
        <dbReference type="PIRSR" id="PIRSR618044-1"/>
    </source>
</evidence>
<dbReference type="InterPro" id="IPR012907">
    <property type="entry name" value="Peptidase_S11_C"/>
</dbReference>
<evidence type="ECO:0000256" key="16">
    <source>
        <dbReference type="SAM" id="Phobius"/>
    </source>
</evidence>
<keyword evidence="16" id="KW-0472">Membrane</keyword>
<comment type="caution">
    <text evidence="18">The sequence shown here is derived from an EMBL/GenBank/DDBJ whole genome shotgun (WGS) entry which is preliminary data.</text>
</comment>
<dbReference type="InterPro" id="IPR018044">
    <property type="entry name" value="Peptidase_S11"/>
</dbReference>
<dbReference type="GO" id="GO:0009002">
    <property type="term" value="F:serine-type D-Ala-D-Ala carboxypeptidase activity"/>
    <property type="evidence" value="ECO:0007669"/>
    <property type="project" value="UniProtKB-EC"/>
</dbReference>
<keyword evidence="19" id="KW-1185">Reference proteome</keyword>
<feature type="domain" description="Peptidase S11 D-Ala-D-Ala carboxypeptidase A C-terminal" evidence="17">
    <location>
        <begin position="282"/>
        <end position="372"/>
    </location>
</feature>
<comment type="pathway">
    <text evidence="2">Cell wall biogenesis; peptidoglycan biosynthesis.</text>
</comment>
<evidence type="ECO:0000313" key="18">
    <source>
        <dbReference type="EMBL" id="TCS91158.1"/>
    </source>
</evidence>
<accession>A0A4R3KYB9</accession>
<evidence type="ECO:0000256" key="1">
    <source>
        <dbReference type="ARBA" id="ARBA00003217"/>
    </source>
</evidence>
<evidence type="ECO:0000256" key="9">
    <source>
        <dbReference type="ARBA" id="ARBA00022960"/>
    </source>
</evidence>
<dbReference type="UniPathway" id="UPA00219"/>
<evidence type="ECO:0000256" key="3">
    <source>
        <dbReference type="ARBA" id="ARBA00007164"/>
    </source>
</evidence>
<evidence type="ECO:0000313" key="19">
    <source>
        <dbReference type="Proteomes" id="UP000294567"/>
    </source>
</evidence>
<evidence type="ECO:0000256" key="11">
    <source>
        <dbReference type="ARBA" id="ARBA00023316"/>
    </source>
</evidence>
<dbReference type="GO" id="GO:0006508">
    <property type="term" value="P:proteolysis"/>
    <property type="evidence" value="ECO:0007669"/>
    <property type="project" value="UniProtKB-KW"/>
</dbReference>
<evidence type="ECO:0000256" key="14">
    <source>
        <dbReference type="PIRSR" id="PIRSR618044-2"/>
    </source>
</evidence>
<dbReference type="Proteomes" id="UP000294567">
    <property type="component" value="Unassembled WGS sequence"/>
</dbReference>
<evidence type="ECO:0000256" key="2">
    <source>
        <dbReference type="ARBA" id="ARBA00004752"/>
    </source>
</evidence>
<dbReference type="PRINTS" id="PR00725">
    <property type="entry name" value="DADACBPTASE1"/>
</dbReference>
<dbReference type="InterPro" id="IPR037167">
    <property type="entry name" value="Peptidase_S11_C_sf"/>
</dbReference>
<dbReference type="AlphaFoldDB" id="A0A4R3KYB9"/>
<dbReference type="Gene3D" id="3.40.710.10">
    <property type="entry name" value="DD-peptidase/beta-lactamase superfamily"/>
    <property type="match status" value="1"/>
</dbReference>
<dbReference type="Gene3D" id="2.60.410.10">
    <property type="entry name" value="D-Ala-D-Ala carboxypeptidase, C-terminal domain"/>
    <property type="match status" value="1"/>
</dbReference>